<keyword evidence="2" id="KW-1185">Reference proteome</keyword>
<dbReference type="EMBL" id="JACIDZ010000019">
    <property type="protein sequence ID" value="MBB4124230.1"/>
    <property type="molecule type" value="Genomic_DNA"/>
</dbReference>
<proteinExistence type="predicted"/>
<dbReference type="Pfam" id="PF12686">
    <property type="entry name" value="DUF3800"/>
    <property type="match status" value="1"/>
</dbReference>
<accession>A0A7W6KN76</accession>
<evidence type="ECO:0008006" key="3">
    <source>
        <dbReference type="Google" id="ProtNLM"/>
    </source>
</evidence>
<dbReference type="AlphaFoldDB" id="A0A7W6KN76"/>
<comment type="caution">
    <text evidence="1">The sequence shown here is derived from an EMBL/GenBank/DDBJ whole genome shotgun (WGS) entry which is preliminary data.</text>
</comment>
<dbReference type="RefSeq" id="WP_183490719.1">
    <property type="nucleotide sequence ID" value="NZ_JACIDZ010000019.1"/>
</dbReference>
<name>A0A7W6KN76_9HYPH</name>
<organism evidence="1 2">
    <name type="scientific">Martelella radicis</name>
    <dbReference type="NCBI Taxonomy" id="1397476"/>
    <lineage>
        <taxon>Bacteria</taxon>
        <taxon>Pseudomonadati</taxon>
        <taxon>Pseudomonadota</taxon>
        <taxon>Alphaproteobacteria</taxon>
        <taxon>Hyphomicrobiales</taxon>
        <taxon>Aurantimonadaceae</taxon>
        <taxon>Martelella</taxon>
    </lineage>
</organism>
<dbReference type="InterPro" id="IPR024524">
    <property type="entry name" value="DUF3800"/>
</dbReference>
<sequence length="205" mass="23524">MLVFVDESGDPGFKIARGSSEVFVIAMAIFHDLTEAQSASSLVRDAMIRNRVKPEWKFSKSSFDAKDDFFSSISEVDFFCRAIVVKKEIIRSDLLKKNPRKFYNFFTRLMCSHDGDILQNAKVVIDGSGDRRFKQELQSYMRKELPSGTIKKIEFKDSRKDPLVQLADMCAGAIARSYDGDKKESGRWRSMLSRSGHLHDVWDFK</sequence>
<gene>
    <name evidence="1" type="ORF">GGR30_004186</name>
</gene>
<evidence type="ECO:0000313" key="2">
    <source>
        <dbReference type="Proteomes" id="UP000530571"/>
    </source>
</evidence>
<dbReference type="Proteomes" id="UP000530571">
    <property type="component" value="Unassembled WGS sequence"/>
</dbReference>
<evidence type="ECO:0000313" key="1">
    <source>
        <dbReference type="EMBL" id="MBB4124230.1"/>
    </source>
</evidence>
<reference evidence="1 2" key="1">
    <citation type="submission" date="2020-08" db="EMBL/GenBank/DDBJ databases">
        <title>Genomic Encyclopedia of Type Strains, Phase IV (KMG-IV): sequencing the most valuable type-strain genomes for metagenomic binning, comparative biology and taxonomic classification.</title>
        <authorList>
            <person name="Goeker M."/>
        </authorList>
    </citation>
    <scope>NUCLEOTIDE SEQUENCE [LARGE SCALE GENOMIC DNA]</scope>
    <source>
        <strain evidence="1 2">DSM 28101</strain>
    </source>
</reference>
<protein>
    <recommendedName>
        <fullName evidence="3">DUF3800 domain-containing protein</fullName>
    </recommendedName>
</protein>